<dbReference type="GO" id="GO:0031731">
    <property type="term" value="F:CCR6 chemokine receptor binding"/>
    <property type="evidence" value="ECO:0007669"/>
    <property type="project" value="TreeGrafter"/>
</dbReference>
<comment type="subcellular location">
    <subcellularLocation>
        <location evidence="1">Secreted</location>
    </subcellularLocation>
</comment>
<evidence type="ECO:0000256" key="2">
    <source>
        <dbReference type="ARBA" id="ARBA00007371"/>
    </source>
</evidence>
<dbReference type="GO" id="GO:0042742">
    <property type="term" value="P:defense response to bacterium"/>
    <property type="evidence" value="ECO:0007669"/>
    <property type="project" value="UniProtKB-KW"/>
</dbReference>
<keyword evidence="5" id="KW-0044">Antibiotic</keyword>
<evidence type="ECO:0000256" key="4">
    <source>
        <dbReference type="ARBA" id="ARBA00022940"/>
    </source>
</evidence>
<dbReference type="GeneTree" id="ENSGT00950000185025"/>
<evidence type="ECO:0000256" key="1">
    <source>
        <dbReference type="ARBA" id="ARBA00004613"/>
    </source>
</evidence>
<dbReference type="OMA" id="FRSIGIC"/>
<feature type="signal peptide" evidence="6">
    <location>
        <begin position="1"/>
        <end position="24"/>
    </location>
</feature>
<dbReference type="SUPFAM" id="SSF57392">
    <property type="entry name" value="Defensin-like"/>
    <property type="match status" value="1"/>
</dbReference>
<comment type="similarity">
    <text evidence="2">Belongs to the beta-defensin family.</text>
</comment>
<dbReference type="GO" id="GO:0042056">
    <property type="term" value="F:chemoattractant activity"/>
    <property type="evidence" value="ECO:0007669"/>
    <property type="project" value="TreeGrafter"/>
</dbReference>
<dbReference type="Gene3D" id="3.10.360.10">
    <property type="entry name" value="Antimicrobial Peptide, Beta-defensin 2, Chain A"/>
    <property type="match status" value="1"/>
</dbReference>
<dbReference type="Pfam" id="PF00711">
    <property type="entry name" value="Defensin_beta"/>
    <property type="match status" value="1"/>
</dbReference>
<dbReference type="PANTHER" id="PTHR20515:SF20">
    <property type="entry name" value="GALLINACIN-1-RELATED"/>
    <property type="match status" value="1"/>
</dbReference>
<dbReference type="Ensembl" id="ENSCPBT00000013151.1">
    <property type="protein sequence ID" value="ENSCPBP00000010953.1"/>
    <property type="gene ID" value="ENSCPBG00000008394.1"/>
</dbReference>
<evidence type="ECO:0000313" key="8">
    <source>
        <dbReference type="Ensembl" id="ENSCPBP00000010953.1"/>
    </source>
</evidence>
<evidence type="ECO:0000313" key="9">
    <source>
        <dbReference type="Proteomes" id="UP000694380"/>
    </source>
</evidence>
<feature type="chain" id="PRO_5034211079" description="Beta-defensin-like domain-containing protein" evidence="6">
    <location>
        <begin position="25"/>
        <end position="74"/>
    </location>
</feature>
<name>A0A8C3FMP5_CHRPI</name>
<dbReference type="GO" id="GO:0005615">
    <property type="term" value="C:extracellular space"/>
    <property type="evidence" value="ECO:0007669"/>
    <property type="project" value="TreeGrafter"/>
</dbReference>
<dbReference type="InterPro" id="IPR001855">
    <property type="entry name" value="Defensin_beta-like"/>
</dbReference>
<accession>A0A8C3FMP5</accession>
<keyword evidence="9" id="KW-1185">Reference proteome</keyword>
<dbReference type="GO" id="GO:0060326">
    <property type="term" value="P:cell chemotaxis"/>
    <property type="evidence" value="ECO:0007669"/>
    <property type="project" value="TreeGrafter"/>
</dbReference>
<sequence>MKILYLLFAAFFLVLQSSPGFTQGITDPIACRRARGFCRRTCYPYFRSIGICGIVQSCCRRWVSSGCHKRDITV</sequence>
<dbReference type="PANTHER" id="PTHR20515">
    <property type="entry name" value="BETA-DEFENSIN"/>
    <property type="match status" value="1"/>
</dbReference>
<organism evidence="8 9">
    <name type="scientific">Chrysemys picta bellii</name>
    <name type="common">Western painted turtle</name>
    <name type="synonym">Emys bellii</name>
    <dbReference type="NCBI Taxonomy" id="8478"/>
    <lineage>
        <taxon>Eukaryota</taxon>
        <taxon>Metazoa</taxon>
        <taxon>Chordata</taxon>
        <taxon>Craniata</taxon>
        <taxon>Vertebrata</taxon>
        <taxon>Euteleostomi</taxon>
        <taxon>Archelosauria</taxon>
        <taxon>Testudinata</taxon>
        <taxon>Testudines</taxon>
        <taxon>Cryptodira</taxon>
        <taxon>Durocryptodira</taxon>
        <taxon>Testudinoidea</taxon>
        <taxon>Emydidae</taxon>
        <taxon>Chrysemys</taxon>
    </lineage>
</organism>
<keyword evidence="6" id="KW-0732">Signal</keyword>
<keyword evidence="4" id="KW-0929">Antimicrobial</keyword>
<reference evidence="8" key="1">
    <citation type="submission" date="2025-08" db="UniProtKB">
        <authorList>
            <consortium name="Ensembl"/>
        </authorList>
    </citation>
    <scope>IDENTIFICATION</scope>
</reference>
<dbReference type="AlphaFoldDB" id="A0A8C3FMP5"/>
<keyword evidence="4" id="KW-0211">Defensin</keyword>
<evidence type="ECO:0000256" key="5">
    <source>
        <dbReference type="ARBA" id="ARBA00023022"/>
    </source>
</evidence>
<evidence type="ECO:0000256" key="6">
    <source>
        <dbReference type="SAM" id="SignalP"/>
    </source>
</evidence>
<evidence type="ECO:0000259" key="7">
    <source>
        <dbReference type="Pfam" id="PF00711"/>
    </source>
</evidence>
<protein>
    <recommendedName>
        <fullName evidence="7">Beta-defensin-like domain-containing protein</fullName>
    </recommendedName>
</protein>
<feature type="domain" description="Beta-defensin-like" evidence="7">
    <location>
        <begin position="27"/>
        <end position="60"/>
    </location>
</feature>
<keyword evidence="3" id="KW-0964">Secreted</keyword>
<proteinExistence type="inferred from homology"/>
<evidence type="ECO:0000256" key="3">
    <source>
        <dbReference type="ARBA" id="ARBA00022525"/>
    </source>
</evidence>
<reference evidence="8" key="2">
    <citation type="submission" date="2025-09" db="UniProtKB">
        <authorList>
            <consortium name="Ensembl"/>
        </authorList>
    </citation>
    <scope>IDENTIFICATION</scope>
</reference>
<dbReference type="Proteomes" id="UP000694380">
    <property type="component" value="Unplaced"/>
</dbReference>